<comment type="caution">
    <text evidence="2">The sequence shown here is derived from an EMBL/GenBank/DDBJ whole genome shotgun (WGS) entry which is preliminary data.</text>
</comment>
<feature type="compositionally biased region" description="Polar residues" evidence="1">
    <location>
        <begin position="1"/>
        <end position="15"/>
    </location>
</feature>
<organism evidence="2 3">
    <name type="scientific">Cyanidium caldarium</name>
    <name type="common">Red alga</name>
    <dbReference type="NCBI Taxonomy" id="2771"/>
    <lineage>
        <taxon>Eukaryota</taxon>
        <taxon>Rhodophyta</taxon>
        <taxon>Bangiophyceae</taxon>
        <taxon>Cyanidiales</taxon>
        <taxon>Cyanidiaceae</taxon>
        <taxon>Cyanidium</taxon>
    </lineage>
</organism>
<feature type="region of interest" description="Disordered" evidence="1">
    <location>
        <begin position="311"/>
        <end position="423"/>
    </location>
</feature>
<reference evidence="2 3" key="1">
    <citation type="submission" date="2022-07" db="EMBL/GenBank/DDBJ databases">
        <title>Genome-wide signatures of adaptation to extreme environments.</title>
        <authorList>
            <person name="Cho C.H."/>
            <person name="Yoon H.S."/>
        </authorList>
    </citation>
    <scope>NUCLEOTIDE SEQUENCE [LARGE SCALE GENOMIC DNA]</scope>
    <source>
        <strain evidence="2 3">DBV 063 E5</strain>
    </source>
</reference>
<protein>
    <recommendedName>
        <fullName evidence="4">RING-type domain-containing protein</fullName>
    </recommendedName>
</protein>
<feature type="compositionally biased region" description="Low complexity" evidence="1">
    <location>
        <begin position="27"/>
        <end position="38"/>
    </location>
</feature>
<feature type="compositionally biased region" description="Acidic residues" evidence="1">
    <location>
        <begin position="143"/>
        <end position="153"/>
    </location>
</feature>
<dbReference type="Proteomes" id="UP001301350">
    <property type="component" value="Unassembled WGS sequence"/>
</dbReference>
<accession>A0AAV9IVT2</accession>
<feature type="region of interest" description="Disordered" evidence="1">
    <location>
        <begin position="446"/>
        <end position="486"/>
    </location>
</feature>
<dbReference type="PANTHER" id="PTHR31315:SF1">
    <property type="entry name" value="PROTEIN SIP5"/>
    <property type="match status" value="1"/>
</dbReference>
<keyword evidence="3" id="KW-1185">Reference proteome</keyword>
<dbReference type="AlphaFoldDB" id="A0AAV9IVT2"/>
<dbReference type="EMBL" id="JANCYW010000008">
    <property type="protein sequence ID" value="KAK4536394.1"/>
    <property type="molecule type" value="Genomic_DNA"/>
</dbReference>
<dbReference type="SUPFAM" id="SSF57850">
    <property type="entry name" value="RING/U-box"/>
    <property type="match status" value="1"/>
</dbReference>
<name>A0AAV9IVT2_CYACA</name>
<feature type="compositionally biased region" description="Low complexity" evidence="1">
    <location>
        <begin position="454"/>
        <end position="470"/>
    </location>
</feature>
<evidence type="ECO:0000256" key="1">
    <source>
        <dbReference type="SAM" id="MobiDB-lite"/>
    </source>
</evidence>
<evidence type="ECO:0008006" key="4">
    <source>
        <dbReference type="Google" id="ProtNLM"/>
    </source>
</evidence>
<evidence type="ECO:0000313" key="3">
    <source>
        <dbReference type="Proteomes" id="UP001301350"/>
    </source>
</evidence>
<proteinExistence type="predicted"/>
<feature type="region of interest" description="Disordered" evidence="1">
    <location>
        <begin position="1"/>
        <end position="38"/>
    </location>
</feature>
<feature type="region of interest" description="Disordered" evidence="1">
    <location>
        <begin position="123"/>
        <end position="157"/>
    </location>
</feature>
<feature type="compositionally biased region" description="Low complexity" evidence="1">
    <location>
        <begin position="392"/>
        <end position="406"/>
    </location>
</feature>
<gene>
    <name evidence="2" type="ORF">CDCA_CDCA08G2419</name>
</gene>
<dbReference type="PANTHER" id="PTHR31315">
    <property type="entry name" value="PROTEIN SIP5"/>
    <property type="match status" value="1"/>
</dbReference>
<dbReference type="InterPro" id="IPR039301">
    <property type="entry name" value="Sip5/DA2"/>
</dbReference>
<feature type="compositionally biased region" description="Basic residues" evidence="1">
    <location>
        <begin position="344"/>
        <end position="355"/>
    </location>
</feature>
<dbReference type="GO" id="GO:0005737">
    <property type="term" value="C:cytoplasm"/>
    <property type="evidence" value="ECO:0007669"/>
    <property type="project" value="TreeGrafter"/>
</dbReference>
<sequence>MGNHSSSARGSTQAPAATEHVPERDAVAASGRSASRRSLLPSPWKPLRGWLLVPKLSMRGACTDSGHVLRFADGTRIEKSVSARFSTSSGLYEHEFWDTKLVQRLVRKQRLAPRFPGAETPVRVHRKRGGGVGEGAPGKPLGDDADDDADDQVEPGAATVNGVGAPEYVHALGISALEECPICFLYYPCLNTARCCRRRFCTECFLQIRPQRKPGPTMACACPFCKHEPLEVVFLGAVPEAEYDRDCREAVKVREALAKAREREQQEEVRRQEALRRERIDRCLQQLQPTAVATAHERLCQWVGAAWDEQVAQPATSRSPAHADDNSSAGTAWGEALNGSVSKERRRAHRHRRRLQSFVLSPDIGLDGHTDTTDTGPSTDGAQAPSPMTPYASTAMATATAATSADTDSRWHGAESAELASPLRRCQSTSADMELLLAVPAMHPVAEDPETSRRAASPAPTAPQPSAAPESPRREAATPGRARRPLTELELDEYRLLRELQRRGLPTWALTADIQYEEVLIMEAIRRSLYTNV</sequence>
<evidence type="ECO:0000313" key="2">
    <source>
        <dbReference type="EMBL" id="KAK4536394.1"/>
    </source>
</evidence>